<dbReference type="Pfam" id="PF26299">
    <property type="entry name" value="MurL_N"/>
    <property type="match status" value="1"/>
</dbReference>
<protein>
    <recommendedName>
        <fullName evidence="5">UDP-N-acetyl-alpha-D-muramoyl-L-alanyl-L-glutamate epimerase</fullName>
    </recommendedName>
</protein>
<evidence type="ECO:0000313" key="4">
    <source>
        <dbReference type="Proteomes" id="UP000663828"/>
    </source>
</evidence>
<feature type="domain" description="MurL N-terminal" evidence="2">
    <location>
        <begin position="276"/>
        <end position="335"/>
    </location>
</feature>
<evidence type="ECO:0008006" key="5">
    <source>
        <dbReference type="Google" id="ProtNLM"/>
    </source>
</evidence>
<dbReference type="InterPro" id="IPR058740">
    <property type="entry name" value="MurL_N"/>
</dbReference>
<accession>A0A816CYT2</accession>
<dbReference type="Proteomes" id="UP000663828">
    <property type="component" value="Unassembled WGS sequence"/>
</dbReference>
<name>A0A816CYT2_ADIRI</name>
<keyword evidence="4" id="KW-1185">Reference proteome</keyword>
<evidence type="ECO:0000259" key="2">
    <source>
        <dbReference type="Pfam" id="PF26299"/>
    </source>
</evidence>
<dbReference type="InterPro" id="IPR058741">
    <property type="entry name" value="MurL_C"/>
</dbReference>
<proteinExistence type="predicted"/>
<dbReference type="Pfam" id="PF26298">
    <property type="entry name" value="MurL_epimerase_C"/>
    <property type="match status" value="1"/>
</dbReference>
<evidence type="ECO:0000313" key="3">
    <source>
        <dbReference type="EMBL" id="CAF1627893.1"/>
    </source>
</evidence>
<dbReference type="EMBL" id="CAJNOR010008062">
    <property type="protein sequence ID" value="CAF1627893.1"/>
    <property type="molecule type" value="Genomic_DNA"/>
</dbReference>
<comment type="caution">
    <text evidence="3">The sequence shown here is derived from an EMBL/GenBank/DDBJ whole genome shotgun (WGS) entry which is preliminary data.</text>
</comment>
<reference evidence="3" key="1">
    <citation type="submission" date="2021-02" db="EMBL/GenBank/DDBJ databases">
        <authorList>
            <person name="Nowell W R."/>
        </authorList>
    </citation>
    <scope>NUCLEOTIDE SEQUENCE</scope>
</reference>
<evidence type="ECO:0000259" key="1">
    <source>
        <dbReference type="Pfam" id="PF26298"/>
    </source>
</evidence>
<organism evidence="3 4">
    <name type="scientific">Adineta ricciae</name>
    <name type="common">Rotifer</name>
    <dbReference type="NCBI Taxonomy" id="249248"/>
    <lineage>
        <taxon>Eukaryota</taxon>
        <taxon>Metazoa</taxon>
        <taxon>Spiralia</taxon>
        <taxon>Gnathifera</taxon>
        <taxon>Rotifera</taxon>
        <taxon>Eurotatoria</taxon>
        <taxon>Bdelloidea</taxon>
        <taxon>Adinetida</taxon>
        <taxon>Adinetidae</taxon>
        <taxon>Adineta</taxon>
    </lineage>
</organism>
<sequence>MTANLDLHDEKNHTKTVVQYQSMHSFEISNEPDKVSKVERRMWLGNINWSTHQIELHYGIDMLAFTTTICYEPDVDLHRLREHFGTNYVDKLFFHILAFEANKILSLGPKTLDPGPHGRWFTPAFTKLWQTIGHKVWAQWRYQHNLPDYKGPLFDTLNEPTSLTPAVKIEPGDVEVLAFCGGGKDSLIAMTLLRSAKIPFSTLVYSHSIYGALEAQHCLIDRLIDTCTPITRHKQWIKDTFLDTPVSNFYTDYEIEHVLAAETPASVFGSLPLILSRGFRYIIVAHERSADIGNLIWDITGEDVNHQWGKSLEAEKMINDYIHNELILGFTYFSILKPLYDVLIFSILKNSIGSIPFTHSCNVKKPWCKRCAKCAYIWLNYMAYLPFDLVDGIFEKENLLNLPENQLYYRQMLGLEKHTPFECIGQVPEVQLAFELAHRKGLQGVAMDTYLSEVSSDQNWLDIITKYTRVASEDTTNMPHSIKMRILPLMDCASIDARKQLAAILDLPNI</sequence>
<gene>
    <name evidence="3" type="ORF">XAT740_LOCUS51161</name>
</gene>
<dbReference type="AlphaFoldDB" id="A0A816CYT2"/>
<feature type="domain" description="MurL C-terminal" evidence="1">
    <location>
        <begin position="364"/>
        <end position="440"/>
    </location>
</feature>